<dbReference type="EMBL" id="LGTE01000024">
    <property type="protein sequence ID" value="KNZ68652.1"/>
    <property type="molecule type" value="Genomic_DNA"/>
</dbReference>
<organism evidence="1 2">
    <name type="scientific">Thermincola ferriacetica</name>
    <dbReference type="NCBI Taxonomy" id="281456"/>
    <lineage>
        <taxon>Bacteria</taxon>
        <taxon>Bacillati</taxon>
        <taxon>Bacillota</taxon>
        <taxon>Clostridia</taxon>
        <taxon>Eubacteriales</taxon>
        <taxon>Thermincolaceae</taxon>
        <taxon>Thermincola</taxon>
    </lineage>
</organism>
<proteinExistence type="predicted"/>
<protein>
    <recommendedName>
        <fullName evidence="3">NurA domain-containing protein</fullName>
    </recommendedName>
</protein>
<dbReference type="PATRIC" id="fig|281456.6.peg.2860"/>
<evidence type="ECO:0000313" key="1">
    <source>
        <dbReference type="EMBL" id="KNZ68652.1"/>
    </source>
</evidence>
<evidence type="ECO:0000313" key="2">
    <source>
        <dbReference type="Proteomes" id="UP000037175"/>
    </source>
</evidence>
<comment type="caution">
    <text evidence="1">The sequence shown here is derived from an EMBL/GenBank/DDBJ whole genome shotgun (WGS) entry which is preliminary data.</text>
</comment>
<accession>A0A0L6VZ97</accession>
<reference evidence="2" key="1">
    <citation type="submission" date="2015-07" db="EMBL/GenBank/DDBJ databases">
        <title>Complete Genome of Thermincola ferriacetica strain Z-0001T.</title>
        <authorList>
            <person name="Lusk B."/>
            <person name="Badalamenti J.P."/>
            <person name="Parameswaran P."/>
            <person name="Bond D.R."/>
            <person name="Torres C.I."/>
        </authorList>
    </citation>
    <scope>NUCLEOTIDE SEQUENCE [LARGE SCALE GENOMIC DNA]</scope>
    <source>
        <strain evidence="2">Z-0001</strain>
    </source>
</reference>
<keyword evidence="2" id="KW-1185">Reference proteome</keyword>
<sequence>MVLLDTLRREISVLNGEVRRIVPRNSTSISLVGTDGGNNKLKFDPFFVQVIRVVDSSNNEYYMDVITPTTKVEELNRRIFEDNESKLNSLKKMMEYLGVDNITKLSPMIKYNSPDKPISPSWVQVYRELVEWATLFAVVREKDFGTDTLILFDGLLRSKVFAGDLFAKYRRGLEEGIQKQFERNRRRIYIAGLAKHSKVLERYRLAMHIENIMTVNYPCYVEIPRSIEEKAYVWSEYARGDDIISEGTEVNKFVAGKMFFVKFGSGKQDPVWAVDILLSQAREAQQIIGCLLADAVNGFPIPFYPLSLQKAHENAALIDFDMNIIQDEILNALRISLGPDSDKIDIFRFVDTDPSINRY</sequence>
<gene>
    <name evidence="1" type="ORF">Tfer_2743</name>
</gene>
<name>A0A0L6VZ97_9FIRM</name>
<dbReference type="Proteomes" id="UP000037175">
    <property type="component" value="Unassembled WGS sequence"/>
</dbReference>
<evidence type="ECO:0008006" key="3">
    <source>
        <dbReference type="Google" id="ProtNLM"/>
    </source>
</evidence>
<dbReference type="AlphaFoldDB" id="A0A0L6VZ97"/>